<name>A0A7J6HI95_CANSA</name>
<organism evidence="1 2">
    <name type="scientific">Cannabis sativa</name>
    <name type="common">Hemp</name>
    <name type="synonym">Marijuana</name>
    <dbReference type="NCBI Taxonomy" id="3483"/>
    <lineage>
        <taxon>Eukaryota</taxon>
        <taxon>Viridiplantae</taxon>
        <taxon>Streptophyta</taxon>
        <taxon>Embryophyta</taxon>
        <taxon>Tracheophyta</taxon>
        <taxon>Spermatophyta</taxon>
        <taxon>Magnoliopsida</taxon>
        <taxon>eudicotyledons</taxon>
        <taxon>Gunneridae</taxon>
        <taxon>Pentapetalae</taxon>
        <taxon>rosids</taxon>
        <taxon>fabids</taxon>
        <taxon>Rosales</taxon>
        <taxon>Cannabaceae</taxon>
        <taxon>Cannabis</taxon>
    </lineage>
</organism>
<evidence type="ECO:0000313" key="2">
    <source>
        <dbReference type="Proteomes" id="UP000583929"/>
    </source>
</evidence>
<dbReference type="EMBL" id="JAATIQ010000046">
    <property type="protein sequence ID" value="KAF4394140.1"/>
    <property type="molecule type" value="Genomic_DNA"/>
</dbReference>
<accession>A0A7J6HI95</accession>
<gene>
    <name evidence="1" type="ORF">G4B88_000651</name>
</gene>
<keyword evidence="2" id="KW-1185">Reference proteome</keyword>
<protein>
    <submittedName>
        <fullName evidence="1">Uncharacterized protein</fullName>
    </submittedName>
</protein>
<dbReference type="AlphaFoldDB" id="A0A7J6HI95"/>
<reference evidence="1 2" key="1">
    <citation type="journal article" date="2020" name="bioRxiv">
        <title>Sequence and annotation of 42 cannabis genomes reveals extensive copy number variation in cannabinoid synthesis and pathogen resistance genes.</title>
        <authorList>
            <person name="Mckernan K.J."/>
            <person name="Helbert Y."/>
            <person name="Kane L.T."/>
            <person name="Ebling H."/>
            <person name="Zhang L."/>
            <person name="Liu B."/>
            <person name="Eaton Z."/>
            <person name="Mclaughlin S."/>
            <person name="Kingan S."/>
            <person name="Baybayan P."/>
            <person name="Concepcion G."/>
            <person name="Jordan M."/>
            <person name="Riva A."/>
            <person name="Barbazuk W."/>
            <person name="Harkins T."/>
        </authorList>
    </citation>
    <scope>NUCLEOTIDE SEQUENCE [LARGE SCALE GENOMIC DNA]</scope>
    <source>
        <strain evidence="2">cv. Jamaican Lion 4</strain>
        <tissue evidence="1">Leaf</tissue>
    </source>
</reference>
<proteinExistence type="predicted"/>
<sequence length="189" mass="20690">MGEGGRTAYFCVQSTVQMFRQGKPQESIGWLPAPSRSASCSRGGGVLEQTTHFCVAPTEGRAFGEEHCFEGGKALLTSHFEEVTRVLSSNDVCGMGHSNPKGWPDSAWPGWEKIHMETIAFREWNSFNSAMLAPHYSLFLKAKKALISQLAPFPIQICRLCYKKRNAPSPTALSSAGDIHEKKTGGIVI</sequence>
<dbReference type="Proteomes" id="UP000583929">
    <property type="component" value="Unassembled WGS sequence"/>
</dbReference>
<evidence type="ECO:0000313" key="1">
    <source>
        <dbReference type="EMBL" id="KAF4394140.1"/>
    </source>
</evidence>
<comment type="caution">
    <text evidence="1">The sequence shown here is derived from an EMBL/GenBank/DDBJ whole genome shotgun (WGS) entry which is preliminary data.</text>
</comment>